<dbReference type="RefSeq" id="WP_034729890.1">
    <property type="nucleotide sequence ID" value="NZ_JPIN01000001.1"/>
</dbReference>
<evidence type="ECO:0008006" key="4">
    <source>
        <dbReference type="Google" id="ProtNLM"/>
    </source>
</evidence>
<evidence type="ECO:0000313" key="2">
    <source>
        <dbReference type="EMBL" id="KFZ29927.1"/>
    </source>
</evidence>
<dbReference type="AlphaFoldDB" id="A0A094IS23"/>
<dbReference type="OrthoDB" id="6239274at2"/>
<evidence type="ECO:0000313" key="3">
    <source>
        <dbReference type="Proteomes" id="UP000053718"/>
    </source>
</evidence>
<evidence type="ECO:0000256" key="1">
    <source>
        <dbReference type="ARBA" id="ARBA00022649"/>
    </source>
</evidence>
<name>A0A094IS23_9GAMM</name>
<organism evidence="2 3">
    <name type="scientific">Pseudidiomarina atlantica</name>
    <dbReference type="NCBI Taxonomy" id="1517416"/>
    <lineage>
        <taxon>Bacteria</taxon>
        <taxon>Pseudomonadati</taxon>
        <taxon>Pseudomonadota</taxon>
        <taxon>Gammaproteobacteria</taxon>
        <taxon>Alteromonadales</taxon>
        <taxon>Idiomarinaceae</taxon>
        <taxon>Pseudidiomarina</taxon>
    </lineage>
</organism>
<accession>A0A094IS23</accession>
<dbReference type="eggNOG" id="COG3668">
    <property type="taxonomic scope" value="Bacteria"/>
</dbReference>
<protein>
    <recommendedName>
        <fullName evidence="4">Plasmid stabilization protein</fullName>
    </recommendedName>
</protein>
<dbReference type="Proteomes" id="UP000053718">
    <property type="component" value="Unassembled WGS sequence"/>
</dbReference>
<sequence>MIFWEMDALQDRFEFYRFIHAENPIAAERADVHLVKAIQRLEQFPELGVKRPDLPGRFLVIPSLSLTVLYTHELKEAVTTVYILRAWHEKRHYPPPFKQPSANS</sequence>
<dbReference type="Gene3D" id="3.30.2310.20">
    <property type="entry name" value="RelE-like"/>
    <property type="match status" value="1"/>
</dbReference>
<keyword evidence="3" id="KW-1185">Reference proteome</keyword>
<reference evidence="2 3" key="1">
    <citation type="submission" date="2014-06" db="EMBL/GenBank/DDBJ databases">
        <title>Draft genome sequence of Idiomarina sp. MCCC 1A10513.</title>
        <authorList>
            <person name="Du J."/>
            <person name="Lai Q."/>
            <person name="Shao Z."/>
        </authorList>
    </citation>
    <scope>NUCLEOTIDE SEQUENCE [LARGE SCALE GENOMIC DNA]</scope>
    <source>
        <strain evidence="2 3">MCCC 1A10513</strain>
    </source>
</reference>
<dbReference type="STRING" id="1517416.IDAT_02240"/>
<keyword evidence="1" id="KW-1277">Toxin-antitoxin system</keyword>
<dbReference type="InterPro" id="IPR007712">
    <property type="entry name" value="RelE/ParE_toxin"/>
</dbReference>
<dbReference type="EMBL" id="JPIN01000001">
    <property type="protein sequence ID" value="KFZ29927.1"/>
    <property type="molecule type" value="Genomic_DNA"/>
</dbReference>
<dbReference type="InterPro" id="IPR035093">
    <property type="entry name" value="RelE/ParE_toxin_dom_sf"/>
</dbReference>
<dbReference type="Pfam" id="PF05016">
    <property type="entry name" value="ParE_toxin"/>
    <property type="match status" value="1"/>
</dbReference>
<proteinExistence type="predicted"/>
<gene>
    <name evidence="2" type="ORF">IDAT_02240</name>
</gene>
<comment type="caution">
    <text evidence="2">The sequence shown here is derived from an EMBL/GenBank/DDBJ whole genome shotgun (WGS) entry which is preliminary data.</text>
</comment>